<name>A0A9Q0JEA7_9ROSI</name>
<evidence type="ECO:0000256" key="5">
    <source>
        <dbReference type="ARBA" id="ARBA00022679"/>
    </source>
</evidence>
<dbReference type="SMART" id="SM00184">
    <property type="entry name" value="RING"/>
    <property type="match status" value="1"/>
</dbReference>
<keyword evidence="10" id="KW-0862">Zinc</keyword>
<evidence type="ECO:0000256" key="4">
    <source>
        <dbReference type="ARBA" id="ARBA00012483"/>
    </source>
</evidence>
<feature type="compositionally biased region" description="Basic and acidic residues" evidence="15">
    <location>
        <begin position="85"/>
        <end position="94"/>
    </location>
</feature>
<accession>A0A9Q0JEA7</accession>
<dbReference type="GO" id="GO:0061630">
    <property type="term" value="F:ubiquitin protein ligase activity"/>
    <property type="evidence" value="ECO:0007669"/>
    <property type="project" value="UniProtKB-EC"/>
</dbReference>
<evidence type="ECO:0000256" key="1">
    <source>
        <dbReference type="ARBA" id="ARBA00000900"/>
    </source>
</evidence>
<keyword evidence="11" id="KW-1133">Transmembrane helix</keyword>
<dbReference type="Pfam" id="PF13639">
    <property type="entry name" value="zf-RING_2"/>
    <property type="match status" value="1"/>
</dbReference>
<keyword evidence="9" id="KW-0833">Ubl conjugation pathway</keyword>
<evidence type="ECO:0000259" key="16">
    <source>
        <dbReference type="PROSITE" id="PS50089"/>
    </source>
</evidence>
<dbReference type="PANTHER" id="PTHR47035">
    <property type="entry name" value="OS11G0150450 PROTEIN"/>
    <property type="match status" value="1"/>
</dbReference>
<reference evidence="17" key="1">
    <citation type="submission" date="2022-02" db="EMBL/GenBank/DDBJ databases">
        <authorList>
            <person name="Henning P.M."/>
            <person name="McCubbin A.G."/>
            <person name="Shore J.S."/>
        </authorList>
    </citation>
    <scope>NUCLEOTIDE SEQUENCE</scope>
    <source>
        <strain evidence="17">F60SS</strain>
        <tissue evidence="17">Leaves</tissue>
    </source>
</reference>
<comment type="caution">
    <text evidence="17">The sequence shown here is derived from an EMBL/GenBank/DDBJ whole genome shotgun (WGS) entry which is preliminary data.</text>
</comment>
<comment type="similarity">
    <text evidence="13">Belongs to the RING-type zinc finger family. ATL subfamily.</text>
</comment>
<evidence type="ECO:0000313" key="18">
    <source>
        <dbReference type="Proteomes" id="UP001141552"/>
    </source>
</evidence>
<dbReference type="Gene3D" id="3.30.40.10">
    <property type="entry name" value="Zinc/RING finger domain, C3HC4 (zinc finger)"/>
    <property type="match status" value="1"/>
</dbReference>
<keyword evidence="18" id="KW-1185">Reference proteome</keyword>
<organism evidence="17 18">
    <name type="scientific">Turnera subulata</name>
    <dbReference type="NCBI Taxonomy" id="218843"/>
    <lineage>
        <taxon>Eukaryota</taxon>
        <taxon>Viridiplantae</taxon>
        <taxon>Streptophyta</taxon>
        <taxon>Embryophyta</taxon>
        <taxon>Tracheophyta</taxon>
        <taxon>Spermatophyta</taxon>
        <taxon>Magnoliopsida</taxon>
        <taxon>eudicotyledons</taxon>
        <taxon>Gunneridae</taxon>
        <taxon>Pentapetalae</taxon>
        <taxon>rosids</taxon>
        <taxon>fabids</taxon>
        <taxon>Malpighiales</taxon>
        <taxon>Passifloraceae</taxon>
        <taxon>Turnera</taxon>
    </lineage>
</organism>
<dbReference type="GO" id="GO:0016020">
    <property type="term" value="C:membrane"/>
    <property type="evidence" value="ECO:0007669"/>
    <property type="project" value="UniProtKB-SubCell"/>
</dbReference>
<keyword evidence="6" id="KW-0812">Transmembrane</keyword>
<evidence type="ECO:0000256" key="10">
    <source>
        <dbReference type="ARBA" id="ARBA00022833"/>
    </source>
</evidence>
<evidence type="ECO:0000256" key="3">
    <source>
        <dbReference type="ARBA" id="ARBA00004906"/>
    </source>
</evidence>
<keyword evidence="5" id="KW-0808">Transferase</keyword>
<evidence type="ECO:0000256" key="9">
    <source>
        <dbReference type="ARBA" id="ARBA00022786"/>
    </source>
</evidence>
<comment type="pathway">
    <text evidence="3">Protein modification; protein ubiquitination.</text>
</comment>
<evidence type="ECO:0000256" key="14">
    <source>
        <dbReference type="PROSITE-ProRule" id="PRU00175"/>
    </source>
</evidence>
<dbReference type="Proteomes" id="UP001141552">
    <property type="component" value="Unassembled WGS sequence"/>
</dbReference>
<proteinExistence type="inferred from homology"/>
<evidence type="ECO:0000256" key="6">
    <source>
        <dbReference type="ARBA" id="ARBA00022692"/>
    </source>
</evidence>
<dbReference type="CDD" id="cd16461">
    <property type="entry name" value="RING-H2_EL5-like"/>
    <property type="match status" value="1"/>
</dbReference>
<evidence type="ECO:0000256" key="2">
    <source>
        <dbReference type="ARBA" id="ARBA00004167"/>
    </source>
</evidence>
<dbReference type="OrthoDB" id="847845at2759"/>
<protein>
    <recommendedName>
        <fullName evidence="4">RING-type E3 ubiquitin transferase</fullName>
        <ecNumber evidence="4">2.3.2.27</ecNumber>
    </recommendedName>
</protein>
<dbReference type="InterPro" id="IPR013083">
    <property type="entry name" value="Znf_RING/FYVE/PHD"/>
</dbReference>
<keyword evidence="7" id="KW-0479">Metal-binding</keyword>
<dbReference type="PROSITE" id="PS50089">
    <property type="entry name" value="ZF_RING_2"/>
    <property type="match status" value="1"/>
</dbReference>
<feature type="compositionally biased region" description="Polar residues" evidence="15">
    <location>
        <begin position="97"/>
        <end position="145"/>
    </location>
</feature>
<comment type="catalytic activity">
    <reaction evidence="1">
        <text>S-ubiquitinyl-[E2 ubiquitin-conjugating enzyme]-L-cysteine + [acceptor protein]-L-lysine = [E2 ubiquitin-conjugating enzyme]-L-cysteine + N(6)-ubiquitinyl-[acceptor protein]-L-lysine.</text>
        <dbReference type="EC" id="2.3.2.27"/>
    </reaction>
</comment>
<evidence type="ECO:0000256" key="8">
    <source>
        <dbReference type="ARBA" id="ARBA00022771"/>
    </source>
</evidence>
<gene>
    <name evidence="17" type="ORF">Tsubulata_026904</name>
</gene>
<evidence type="ECO:0000313" key="17">
    <source>
        <dbReference type="EMBL" id="KAJ4838067.1"/>
    </source>
</evidence>
<dbReference type="GO" id="GO:0008270">
    <property type="term" value="F:zinc ion binding"/>
    <property type="evidence" value="ECO:0007669"/>
    <property type="project" value="UniProtKB-KW"/>
</dbReference>
<evidence type="ECO:0000256" key="15">
    <source>
        <dbReference type="SAM" id="MobiDB-lite"/>
    </source>
</evidence>
<keyword evidence="12" id="KW-0472">Membrane</keyword>
<dbReference type="InterPro" id="IPR001841">
    <property type="entry name" value="Znf_RING"/>
</dbReference>
<feature type="region of interest" description="Disordered" evidence="15">
    <location>
        <begin position="85"/>
        <end position="145"/>
    </location>
</feature>
<evidence type="ECO:0000256" key="11">
    <source>
        <dbReference type="ARBA" id="ARBA00022989"/>
    </source>
</evidence>
<comment type="subcellular location">
    <subcellularLocation>
        <location evidence="2">Membrane</location>
        <topology evidence="2">Single-pass membrane protein</topology>
    </subcellularLocation>
</comment>
<keyword evidence="8 14" id="KW-0863">Zinc-finger</keyword>
<dbReference type="InterPro" id="IPR053070">
    <property type="entry name" value="RING-type_E3_ubiquitin-ligase"/>
</dbReference>
<evidence type="ECO:0000256" key="12">
    <source>
        <dbReference type="ARBA" id="ARBA00023136"/>
    </source>
</evidence>
<dbReference type="EC" id="2.3.2.27" evidence="4"/>
<dbReference type="PANTHER" id="PTHR47035:SF3">
    <property type="entry name" value="OS11G0150450 PROTEIN"/>
    <property type="match status" value="1"/>
</dbReference>
<evidence type="ECO:0000256" key="7">
    <source>
        <dbReference type="ARBA" id="ARBA00022723"/>
    </source>
</evidence>
<sequence length="161" mass="18015">MRLESGLKKEVREMLPIIVYKESFSVRDTQCPVCLSDYQPEDRLQQIPGCGHTFHMECIDSWLSNHATCPICRLSLLPSAKIRGKSVDNRREDIQESSEAGHSGETSARLESSEGSQHTSVVQLRNEESGTVQSNTEGEAKSSISADQLRESVNLFKALRY</sequence>
<feature type="domain" description="RING-type" evidence="16">
    <location>
        <begin position="31"/>
        <end position="73"/>
    </location>
</feature>
<dbReference type="SUPFAM" id="SSF57850">
    <property type="entry name" value="RING/U-box"/>
    <property type="match status" value="1"/>
</dbReference>
<dbReference type="FunFam" id="3.30.40.10:FF:000503">
    <property type="entry name" value="RING-H2 finger protein ATL7"/>
    <property type="match status" value="1"/>
</dbReference>
<reference evidence="17" key="2">
    <citation type="journal article" date="2023" name="Plants (Basel)">
        <title>Annotation of the Turnera subulata (Passifloraceae) Draft Genome Reveals the S-Locus Evolved after the Divergence of Turneroideae from Passifloroideae in a Stepwise Manner.</title>
        <authorList>
            <person name="Henning P.M."/>
            <person name="Roalson E.H."/>
            <person name="Mir W."/>
            <person name="McCubbin A.G."/>
            <person name="Shore J.S."/>
        </authorList>
    </citation>
    <scope>NUCLEOTIDE SEQUENCE</scope>
    <source>
        <strain evidence="17">F60SS</strain>
    </source>
</reference>
<dbReference type="AlphaFoldDB" id="A0A9Q0JEA7"/>
<dbReference type="EMBL" id="JAKUCV010003663">
    <property type="protein sequence ID" value="KAJ4838067.1"/>
    <property type="molecule type" value="Genomic_DNA"/>
</dbReference>
<evidence type="ECO:0000256" key="13">
    <source>
        <dbReference type="ARBA" id="ARBA00024209"/>
    </source>
</evidence>